<reference evidence="2" key="1">
    <citation type="submission" date="2021-02" db="EMBL/GenBank/DDBJ databases">
        <authorList>
            <person name="Nowell W R."/>
        </authorList>
    </citation>
    <scope>NUCLEOTIDE SEQUENCE</scope>
</reference>
<feature type="region of interest" description="Disordered" evidence="1">
    <location>
        <begin position="127"/>
        <end position="162"/>
    </location>
</feature>
<protein>
    <submittedName>
        <fullName evidence="2">Uncharacterized protein</fullName>
    </submittedName>
</protein>
<evidence type="ECO:0000313" key="3">
    <source>
        <dbReference type="Proteomes" id="UP000681967"/>
    </source>
</evidence>
<dbReference type="EMBL" id="CAJOBH010247389">
    <property type="protein sequence ID" value="CAF5129192.1"/>
    <property type="molecule type" value="Genomic_DNA"/>
</dbReference>
<comment type="caution">
    <text evidence="2">The sequence shown here is derived from an EMBL/GenBank/DDBJ whole genome shotgun (WGS) entry which is preliminary data.</text>
</comment>
<feature type="compositionally biased region" description="Acidic residues" evidence="1">
    <location>
        <begin position="146"/>
        <end position="162"/>
    </location>
</feature>
<proteinExistence type="predicted"/>
<dbReference type="InterPro" id="IPR000048">
    <property type="entry name" value="IQ_motif_EF-hand-BS"/>
</dbReference>
<dbReference type="Proteomes" id="UP000681967">
    <property type="component" value="Unassembled WGS sequence"/>
</dbReference>
<dbReference type="PROSITE" id="PS50096">
    <property type="entry name" value="IQ"/>
    <property type="match status" value="1"/>
</dbReference>
<dbReference type="SMART" id="SM00015">
    <property type="entry name" value="IQ"/>
    <property type="match status" value="1"/>
</dbReference>
<dbReference type="AlphaFoldDB" id="A0A8S3FMW2"/>
<sequence>MPFLVFEMKQNDQINYTLSSSISGATTLRSRKTPSLYRELIKLQEEQERLRQRQDELERIRRDVEEKKVNSDREEENNRRRRRQEKAEDEHRRRLEKETRAATKIQASYRGFKDRKVFQIIKQSITKNKSRISLSETDASSKQSIDDEEKSDNLDDDEFSDG</sequence>
<dbReference type="Gene3D" id="1.20.5.190">
    <property type="match status" value="1"/>
</dbReference>
<dbReference type="Pfam" id="PF00612">
    <property type="entry name" value="IQ"/>
    <property type="match status" value="1"/>
</dbReference>
<name>A0A8S3FMW2_9BILA</name>
<accession>A0A8S3FMW2</accession>
<evidence type="ECO:0000313" key="2">
    <source>
        <dbReference type="EMBL" id="CAF5129192.1"/>
    </source>
</evidence>
<feature type="region of interest" description="Disordered" evidence="1">
    <location>
        <begin position="51"/>
        <end position="107"/>
    </location>
</feature>
<feature type="compositionally biased region" description="Polar residues" evidence="1">
    <location>
        <begin position="127"/>
        <end position="143"/>
    </location>
</feature>
<feature type="compositionally biased region" description="Basic and acidic residues" evidence="1">
    <location>
        <begin position="85"/>
        <end position="101"/>
    </location>
</feature>
<feature type="compositionally biased region" description="Basic and acidic residues" evidence="1">
    <location>
        <begin position="51"/>
        <end position="78"/>
    </location>
</feature>
<feature type="non-terminal residue" evidence="2">
    <location>
        <position position="1"/>
    </location>
</feature>
<evidence type="ECO:0000256" key="1">
    <source>
        <dbReference type="SAM" id="MobiDB-lite"/>
    </source>
</evidence>
<dbReference type="CDD" id="cd23767">
    <property type="entry name" value="IQCD"/>
    <property type="match status" value="1"/>
</dbReference>
<organism evidence="2 3">
    <name type="scientific">Rotaria magnacalcarata</name>
    <dbReference type="NCBI Taxonomy" id="392030"/>
    <lineage>
        <taxon>Eukaryota</taxon>
        <taxon>Metazoa</taxon>
        <taxon>Spiralia</taxon>
        <taxon>Gnathifera</taxon>
        <taxon>Rotifera</taxon>
        <taxon>Eurotatoria</taxon>
        <taxon>Bdelloidea</taxon>
        <taxon>Philodinida</taxon>
        <taxon>Philodinidae</taxon>
        <taxon>Rotaria</taxon>
    </lineage>
</organism>
<gene>
    <name evidence="2" type="ORF">BYL167_LOCUS68223</name>
</gene>